<dbReference type="RefSeq" id="WP_130180670.1">
    <property type="nucleotide sequence ID" value="NZ_CP035945.1"/>
</dbReference>
<keyword evidence="2" id="KW-1133">Transmembrane helix</keyword>
<organism evidence="3 4">
    <name type="scientific">Blautia producta</name>
    <dbReference type="NCBI Taxonomy" id="33035"/>
    <lineage>
        <taxon>Bacteria</taxon>
        <taxon>Bacillati</taxon>
        <taxon>Bacillota</taxon>
        <taxon>Clostridia</taxon>
        <taxon>Lachnospirales</taxon>
        <taxon>Lachnospiraceae</taxon>
        <taxon>Blautia</taxon>
    </lineage>
</organism>
<dbReference type="PANTHER" id="PTHR23526:SF2">
    <property type="entry name" value="MAJOR FACILITATOR SUPERFAMILY (MFS) PROFILE DOMAIN-CONTAINING PROTEIN"/>
    <property type="match status" value="1"/>
</dbReference>
<feature type="transmembrane region" description="Helical" evidence="2">
    <location>
        <begin position="362"/>
        <end position="383"/>
    </location>
</feature>
<protein>
    <recommendedName>
        <fullName evidence="5">MFS transporter</fullName>
    </recommendedName>
</protein>
<feature type="transmembrane region" description="Helical" evidence="2">
    <location>
        <begin position="319"/>
        <end position="341"/>
    </location>
</feature>
<evidence type="ECO:0008006" key="5">
    <source>
        <dbReference type="Google" id="ProtNLM"/>
    </source>
</evidence>
<gene>
    <name evidence="3" type="ORF">PMF13cell1_02069</name>
</gene>
<dbReference type="EMBL" id="CP035945">
    <property type="protein sequence ID" value="QBE96523.1"/>
    <property type="molecule type" value="Genomic_DNA"/>
</dbReference>
<comment type="subcellular location">
    <subcellularLocation>
        <location evidence="1">Cell membrane</location>
        <topology evidence="1">Multi-pass membrane protein</topology>
    </subcellularLocation>
</comment>
<dbReference type="InterPro" id="IPR052528">
    <property type="entry name" value="Sugar_transport-like"/>
</dbReference>
<evidence type="ECO:0000313" key="4">
    <source>
        <dbReference type="Proteomes" id="UP000289794"/>
    </source>
</evidence>
<evidence type="ECO:0000256" key="1">
    <source>
        <dbReference type="ARBA" id="ARBA00004651"/>
    </source>
</evidence>
<keyword evidence="2" id="KW-0472">Membrane</keyword>
<dbReference type="PANTHER" id="PTHR23526">
    <property type="entry name" value="INTEGRAL MEMBRANE TRANSPORT PROTEIN-RELATED"/>
    <property type="match status" value="1"/>
</dbReference>
<dbReference type="GO" id="GO:0022857">
    <property type="term" value="F:transmembrane transporter activity"/>
    <property type="evidence" value="ECO:0007669"/>
    <property type="project" value="InterPro"/>
</dbReference>
<feature type="transmembrane region" description="Helical" evidence="2">
    <location>
        <begin position="389"/>
        <end position="408"/>
    </location>
</feature>
<feature type="transmembrane region" description="Helical" evidence="2">
    <location>
        <begin position="61"/>
        <end position="81"/>
    </location>
</feature>
<feature type="transmembrane region" description="Helical" evidence="2">
    <location>
        <begin position="152"/>
        <end position="175"/>
    </location>
</feature>
<sequence length="425" mass="47576">MKREHSIKRKIKYVLGGTALGHHYYQFLLVHTLFLVFTRIPGIFINTLLMNQTGSINSTLFYNGAIFAACAVMMLLSAQIMHWTQSKVTAAIGILGYNLLYLCYILFQDQVGQYYMLFGLANGMADGFYYISYGRMILSCTETWNRDSGMGIISIFSAAVNLLIPLFSGSLISLIGGVKGYVAIFIAAFMVAFATLLAVFRLPNETRHREKPGVHYLKFLRLICQKRQILYGLLGETMKGVREGTFMFILNMILYQLVKNEFLIGCNSFLSGAASILCFWFMSHFIRPDNRQKYMVGAICVLTGVSLLSLWAVSPVMVVAFAVINAFFAGMIEISCYTTFFDMSQSVPEAEQYTPELLAFHEVFVVVGRCVGLFAFAVINTIFHGALQAQLASLLLLTVFQFFTVLLCRKAIGTAERIPGKPTRI</sequence>
<dbReference type="Pfam" id="PF07690">
    <property type="entry name" value="MFS_1"/>
    <property type="match status" value="1"/>
</dbReference>
<evidence type="ECO:0000256" key="2">
    <source>
        <dbReference type="SAM" id="Phobius"/>
    </source>
</evidence>
<accession>A0A4P6LZH3</accession>
<keyword evidence="2" id="KW-0812">Transmembrane</keyword>
<dbReference type="InterPro" id="IPR036259">
    <property type="entry name" value="MFS_trans_sf"/>
</dbReference>
<dbReference type="Proteomes" id="UP000289794">
    <property type="component" value="Chromosome"/>
</dbReference>
<feature type="transmembrane region" description="Helical" evidence="2">
    <location>
        <begin position="113"/>
        <end position="131"/>
    </location>
</feature>
<dbReference type="SUPFAM" id="SSF103473">
    <property type="entry name" value="MFS general substrate transporter"/>
    <property type="match status" value="1"/>
</dbReference>
<reference evidence="3 4" key="1">
    <citation type="submission" date="2019-01" db="EMBL/GenBank/DDBJ databases">
        <title>PMF-metabolizing Aryl O-demethylase.</title>
        <authorList>
            <person name="Kim M."/>
        </authorList>
    </citation>
    <scope>NUCLEOTIDE SEQUENCE [LARGE SCALE GENOMIC DNA]</scope>
    <source>
        <strain evidence="3 4">PMF1</strain>
    </source>
</reference>
<feature type="transmembrane region" description="Helical" evidence="2">
    <location>
        <begin position="27"/>
        <end position="49"/>
    </location>
</feature>
<name>A0A4P6LZH3_9FIRM</name>
<feature type="transmembrane region" description="Helical" evidence="2">
    <location>
        <begin position="294"/>
        <end position="313"/>
    </location>
</feature>
<dbReference type="GO" id="GO:0005886">
    <property type="term" value="C:plasma membrane"/>
    <property type="evidence" value="ECO:0007669"/>
    <property type="project" value="UniProtKB-SubCell"/>
</dbReference>
<feature type="transmembrane region" description="Helical" evidence="2">
    <location>
        <begin position="88"/>
        <end position="107"/>
    </location>
</feature>
<feature type="transmembrane region" description="Helical" evidence="2">
    <location>
        <begin position="262"/>
        <end position="282"/>
    </location>
</feature>
<dbReference type="InterPro" id="IPR011701">
    <property type="entry name" value="MFS"/>
</dbReference>
<proteinExistence type="predicted"/>
<dbReference type="AlphaFoldDB" id="A0A4P6LZH3"/>
<evidence type="ECO:0000313" key="3">
    <source>
        <dbReference type="EMBL" id="QBE96523.1"/>
    </source>
</evidence>
<dbReference type="KEGG" id="bpro:PMF13cell1_02069"/>
<dbReference type="Gene3D" id="1.20.1250.20">
    <property type="entry name" value="MFS general substrate transporter like domains"/>
    <property type="match status" value="1"/>
</dbReference>
<feature type="transmembrane region" description="Helical" evidence="2">
    <location>
        <begin position="181"/>
        <end position="202"/>
    </location>
</feature>